<dbReference type="Gene3D" id="2.60.40.10">
    <property type="entry name" value="Immunoglobulins"/>
    <property type="match status" value="1"/>
</dbReference>
<feature type="region of interest" description="Disordered" evidence="1">
    <location>
        <begin position="509"/>
        <end position="597"/>
    </location>
</feature>
<reference evidence="3" key="1">
    <citation type="submission" date="2020-11" db="EMBL/GenBank/DDBJ databases">
        <title>Carbohydrate-dependent, anaerobic sulfur respiration: A novel catabolism in halophilic archaea.</title>
        <authorList>
            <person name="Sorokin D.Y."/>
            <person name="Messina E."/>
            <person name="Smedile F."/>
            <person name="La Cono V."/>
            <person name="Hallsworth J.E."/>
            <person name="Yakimov M.M."/>
        </authorList>
    </citation>
    <scope>NUCLEOTIDE SEQUENCE</scope>
    <source>
        <strain evidence="3">AArc-S</strain>
    </source>
</reference>
<organism evidence="3 4">
    <name type="scientific">Natranaeroarchaeum sulfidigenes</name>
    <dbReference type="NCBI Taxonomy" id="2784880"/>
    <lineage>
        <taxon>Archaea</taxon>
        <taxon>Methanobacteriati</taxon>
        <taxon>Methanobacteriota</taxon>
        <taxon>Stenosarchaea group</taxon>
        <taxon>Halobacteria</taxon>
        <taxon>Halobacteriales</taxon>
        <taxon>Natronoarchaeaceae</taxon>
        <taxon>Natranaeroarchaeum</taxon>
    </lineage>
</organism>
<dbReference type="InterPro" id="IPR000601">
    <property type="entry name" value="PKD_dom"/>
</dbReference>
<dbReference type="GO" id="GO:0016787">
    <property type="term" value="F:hydrolase activity"/>
    <property type="evidence" value="ECO:0007669"/>
    <property type="project" value="UniProtKB-KW"/>
</dbReference>
<dbReference type="SMART" id="SM00089">
    <property type="entry name" value="PKD"/>
    <property type="match status" value="1"/>
</dbReference>
<dbReference type="InterPro" id="IPR029058">
    <property type="entry name" value="AB_hydrolase_fold"/>
</dbReference>
<sequence>MDRRTFFTTSIGMGIATSSTVGAISGSVMAEPSGSITFEDQTSSDGQTLVIAEVEAEEDATLGIINQRTDEALSWSTIEAGTYNDYEVSVAPPIIEESEVSVSLYPEGGGSGFARDTAIVDVPEDLEEPEGIEPTLIEADPAAGFEYPFFIYAPTSVSTGDDDPKPVLVEPVNSGQSTDDMEVHLDAGNQLVESSQTRDIADGLGAPLVIPVFPRPREEPVDWTHYIHALDDTSMSIDDGPLERVDLQLLNMVEWAHDFLESEGYPVRTDGILLNGFSASGNFVDRFAVLHPDEVISVTAGGLNGMPLLPLDEFEGRELPYHVGTADVEALTGSAVDREALDEMNQFLYMGSEDDNDTIGYGDAWTDDSLEQLALDVYGDHMIAERFPTAQHAYEEAGVSAQFRVYSDAGHTPRPAVDDIKEFHQRSLDDDDVSMFGEDVGTTLRIDVSPTDPVSGSEINVDASESTVPGDAEILSYQWDFGDGEDGTGETTTHTYTEAGELSVTLTVTTDQGTQHEETIEVVVDADDETTEDADSDETDSEGGGETDSGETDSEGGDETDSGETDSEDDGESDRDSDDESEATDDGSPGFGVGSALAGIGSLGYMLKRRLSETEKESN</sequence>
<dbReference type="InterPro" id="IPR013783">
    <property type="entry name" value="Ig-like_fold"/>
</dbReference>
<name>A0A897MQD3_9EURY</name>
<evidence type="ECO:0000313" key="4">
    <source>
        <dbReference type="Proteomes" id="UP000663586"/>
    </source>
</evidence>
<evidence type="ECO:0000256" key="1">
    <source>
        <dbReference type="SAM" id="MobiDB-lite"/>
    </source>
</evidence>
<keyword evidence="3" id="KW-0378">Hydrolase</keyword>
<dbReference type="Proteomes" id="UP000663586">
    <property type="component" value="Chromosome"/>
</dbReference>
<dbReference type="KEGG" id="hara:AArcS_1583"/>
<accession>A0A897MQD3</accession>
<dbReference type="AlphaFoldDB" id="A0A897MQD3"/>
<dbReference type="CDD" id="cd00146">
    <property type="entry name" value="PKD"/>
    <property type="match status" value="1"/>
</dbReference>
<protein>
    <submittedName>
        <fullName evidence="3">Glycosyl hydrolase family 18, contains cellulosebinding domain</fullName>
    </submittedName>
</protein>
<feature type="domain" description="PKD" evidence="2">
    <location>
        <begin position="470"/>
        <end position="531"/>
    </location>
</feature>
<dbReference type="PROSITE" id="PS50093">
    <property type="entry name" value="PKD"/>
    <property type="match status" value="1"/>
</dbReference>
<dbReference type="InterPro" id="IPR035986">
    <property type="entry name" value="PKD_dom_sf"/>
</dbReference>
<dbReference type="SUPFAM" id="SSF53474">
    <property type="entry name" value="alpha/beta-Hydrolases"/>
    <property type="match status" value="1"/>
</dbReference>
<dbReference type="EMBL" id="CP064786">
    <property type="protein sequence ID" value="QSG02794.1"/>
    <property type="molecule type" value="Genomic_DNA"/>
</dbReference>
<proteinExistence type="predicted"/>
<evidence type="ECO:0000313" key="3">
    <source>
        <dbReference type="EMBL" id="QSG02794.1"/>
    </source>
</evidence>
<dbReference type="Gene3D" id="3.40.50.1820">
    <property type="entry name" value="alpha/beta hydrolase"/>
    <property type="match status" value="1"/>
</dbReference>
<feature type="compositionally biased region" description="Acidic residues" evidence="1">
    <location>
        <begin position="524"/>
        <end position="585"/>
    </location>
</feature>
<gene>
    <name evidence="3" type="ORF">AArcS_1583</name>
</gene>
<evidence type="ECO:0000259" key="2">
    <source>
        <dbReference type="PROSITE" id="PS50093"/>
    </source>
</evidence>
<dbReference type="Pfam" id="PF18911">
    <property type="entry name" value="PKD_4"/>
    <property type="match status" value="1"/>
</dbReference>
<keyword evidence="4" id="KW-1185">Reference proteome</keyword>
<dbReference type="SUPFAM" id="SSF49299">
    <property type="entry name" value="PKD domain"/>
    <property type="match status" value="1"/>
</dbReference>
<dbReference type="InterPro" id="IPR022409">
    <property type="entry name" value="PKD/Chitinase_dom"/>
</dbReference>